<dbReference type="SMART" id="SM01001">
    <property type="entry name" value="AIRC"/>
    <property type="match status" value="1"/>
</dbReference>
<protein>
    <recommendedName>
        <fullName evidence="3 4">N5-carboxyaminoimidazole ribonucleotide mutase</fullName>
        <shortName evidence="3 4">N5-CAIR mutase</shortName>
        <ecNumber evidence="3 4">5.4.99.18</ecNumber>
    </recommendedName>
    <alternativeName>
        <fullName evidence="3">5-(carboxyamino)imidazole ribonucleotide mutase</fullName>
    </alternativeName>
</protein>
<evidence type="ECO:0000256" key="1">
    <source>
        <dbReference type="ARBA" id="ARBA00022755"/>
    </source>
</evidence>
<accession>A0AAU8HT51</accession>
<evidence type="ECO:0000313" key="7">
    <source>
        <dbReference type="EMBL" id="XCI28393.1"/>
    </source>
</evidence>
<keyword evidence="2 3" id="KW-0413">Isomerase</keyword>
<feature type="domain" description="PurE" evidence="6">
    <location>
        <begin position="3"/>
        <end position="152"/>
    </location>
</feature>
<dbReference type="PIRSF" id="PIRSF001338">
    <property type="entry name" value="AIR_carboxylase"/>
    <property type="match status" value="1"/>
</dbReference>
<organism evidence="7">
    <name type="scientific">Proteinivorax hydrogeniformans</name>
    <dbReference type="NCBI Taxonomy" id="1826727"/>
    <lineage>
        <taxon>Bacteria</taxon>
        <taxon>Bacillati</taxon>
        <taxon>Bacillota</taxon>
        <taxon>Clostridia</taxon>
        <taxon>Eubacteriales</taxon>
        <taxon>Proteinivoracaceae</taxon>
        <taxon>Proteinivorax</taxon>
    </lineage>
</organism>
<dbReference type="InterPro" id="IPR000031">
    <property type="entry name" value="PurE_dom"/>
</dbReference>
<evidence type="ECO:0000256" key="5">
    <source>
        <dbReference type="PIRSR" id="PIRSR001338-1"/>
    </source>
</evidence>
<dbReference type="GO" id="GO:0006189">
    <property type="term" value="P:'de novo' IMP biosynthetic process"/>
    <property type="evidence" value="ECO:0007669"/>
    <property type="project" value="UniProtKB-UniRule"/>
</dbReference>
<gene>
    <name evidence="3 7" type="primary">purE</name>
    <name evidence="7" type="ORF">PRVXH_002350</name>
</gene>
<dbReference type="EMBL" id="CP159485">
    <property type="protein sequence ID" value="XCI28393.1"/>
    <property type="molecule type" value="Genomic_DNA"/>
</dbReference>
<dbReference type="EC" id="5.4.99.18" evidence="3 4"/>
<dbReference type="InterPro" id="IPR033747">
    <property type="entry name" value="PurE_ClassI"/>
</dbReference>
<evidence type="ECO:0000256" key="2">
    <source>
        <dbReference type="ARBA" id="ARBA00023235"/>
    </source>
</evidence>
<dbReference type="Pfam" id="PF00731">
    <property type="entry name" value="AIRC"/>
    <property type="match status" value="1"/>
</dbReference>
<feature type="binding site" evidence="3 5">
    <location>
        <position position="41"/>
    </location>
    <ligand>
        <name>substrate</name>
    </ligand>
</feature>
<dbReference type="AlphaFoldDB" id="A0AAU8HT51"/>
<feature type="binding site" evidence="3 5">
    <location>
        <position position="11"/>
    </location>
    <ligand>
        <name>substrate</name>
    </ligand>
</feature>
<dbReference type="PANTHER" id="PTHR23046">
    <property type="entry name" value="PHOSPHORIBOSYLAMINOIMIDAZOLE CARBOXYLASE CATALYTIC SUBUNIT"/>
    <property type="match status" value="1"/>
</dbReference>
<feature type="binding site" evidence="3 5">
    <location>
        <position position="14"/>
    </location>
    <ligand>
        <name>substrate</name>
    </ligand>
</feature>
<evidence type="ECO:0000256" key="4">
    <source>
        <dbReference type="PIRNR" id="PIRNR001338"/>
    </source>
</evidence>
<dbReference type="InterPro" id="IPR024694">
    <property type="entry name" value="PurE_prokaryotes"/>
</dbReference>
<dbReference type="Gene3D" id="3.40.50.1970">
    <property type="match status" value="1"/>
</dbReference>
<evidence type="ECO:0000256" key="3">
    <source>
        <dbReference type="HAMAP-Rule" id="MF_01929"/>
    </source>
</evidence>
<proteinExistence type="inferred from homology"/>
<dbReference type="SUPFAM" id="SSF52255">
    <property type="entry name" value="N5-CAIR mutase (phosphoribosylaminoimidazole carboxylase, PurE)"/>
    <property type="match status" value="1"/>
</dbReference>
<reference evidence="7" key="2">
    <citation type="submission" date="2024-06" db="EMBL/GenBank/DDBJ databases">
        <authorList>
            <person name="Petrova K.O."/>
            <person name="Toshchakov S.V."/>
            <person name="Boltjanskaja Y.V."/>
            <person name="Kevbrin V.V."/>
        </authorList>
    </citation>
    <scope>NUCLEOTIDE SEQUENCE</scope>
    <source>
        <strain evidence="7">Z-710</strain>
    </source>
</reference>
<comment type="pathway">
    <text evidence="3 4">Purine metabolism; IMP biosynthesis via de novo pathway; 5-amino-1-(5-phospho-D-ribosyl)imidazole-4-carboxylate from 5-amino-1-(5-phospho-D-ribosyl)imidazole (N5-CAIR route): step 2/2.</text>
</comment>
<dbReference type="HAMAP" id="MF_01929">
    <property type="entry name" value="PurE_classI"/>
    <property type="match status" value="1"/>
</dbReference>
<sequence>MMSKVLIVMGSDSDWGKMKDCVVTLKDLGITPEVKICSAHRTPEQAAKLSKNAKDNGFSAIIAAAGLAAHLPGVMAAFTTLPVIGVPISAGSLAGQDALYSIAQMPPGVPVATVAIDGSKNAAILAGQIIAGFDNKVAVKLTLLKEEMQDKVKIKQEKLDKILEEEL</sequence>
<comment type="catalytic activity">
    <reaction evidence="3 4">
        <text>5-carboxyamino-1-(5-phospho-D-ribosyl)imidazole + H(+) = 5-amino-1-(5-phospho-D-ribosyl)imidazole-4-carboxylate</text>
        <dbReference type="Rhea" id="RHEA:13193"/>
        <dbReference type="ChEBI" id="CHEBI:15378"/>
        <dbReference type="ChEBI" id="CHEBI:58730"/>
        <dbReference type="ChEBI" id="CHEBI:77657"/>
        <dbReference type="EC" id="5.4.99.18"/>
    </reaction>
</comment>
<name>A0AAU8HT51_9FIRM</name>
<comment type="function">
    <text evidence="3 4">Catalyzes the conversion of N5-carboxyaminoimidazole ribonucleotide (N5-CAIR) to 4-carboxy-5-aminoimidazole ribonucleotide (CAIR).</text>
</comment>
<dbReference type="PANTHER" id="PTHR23046:SF2">
    <property type="entry name" value="PHOSPHORIBOSYLAMINOIMIDAZOLE CARBOXYLASE"/>
    <property type="match status" value="1"/>
</dbReference>
<evidence type="ECO:0000259" key="6">
    <source>
        <dbReference type="SMART" id="SM01001"/>
    </source>
</evidence>
<keyword evidence="7" id="KW-0456">Lyase</keyword>
<dbReference type="GO" id="GO:0034023">
    <property type="term" value="F:5-(carboxyamino)imidazole ribonucleotide mutase activity"/>
    <property type="evidence" value="ECO:0007669"/>
    <property type="project" value="UniProtKB-UniRule"/>
</dbReference>
<dbReference type="RefSeq" id="WP_353892958.1">
    <property type="nucleotide sequence ID" value="NZ_CP159485.1"/>
</dbReference>
<reference evidence="7" key="1">
    <citation type="journal article" date="2018" name="Antonie Van Leeuwenhoek">
        <title>Proteinivorax hydrogeniformans sp. nov., an anaerobic, haloalkaliphilic bacterium fermenting proteinaceous compounds with high hydrogen production.</title>
        <authorList>
            <person name="Boltyanskaya Y."/>
            <person name="Detkova E."/>
            <person name="Pimenov N."/>
            <person name="Kevbrin V."/>
        </authorList>
    </citation>
    <scope>NUCLEOTIDE SEQUENCE</scope>
    <source>
        <strain evidence="7">Z-710</strain>
    </source>
</reference>
<comment type="similarity">
    <text evidence="3">Belongs to the AIR carboxylase family. Class I subfamily.</text>
</comment>
<keyword evidence="1 3" id="KW-0658">Purine biosynthesis</keyword>
<dbReference type="NCBIfam" id="TIGR01162">
    <property type="entry name" value="purE"/>
    <property type="match status" value="1"/>
</dbReference>
<dbReference type="GO" id="GO:0016829">
    <property type="term" value="F:lyase activity"/>
    <property type="evidence" value="ECO:0007669"/>
    <property type="project" value="UniProtKB-KW"/>
</dbReference>